<accession>A0AA40F0S9</accession>
<name>A0AA40F0S9_9PEZI</name>
<proteinExistence type="predicted"/>
<protein>
    <submittedName>
        <fullName evidence="1">Uncharacterized protein</fullName>
    </submittedName>
</protein>
<keyword evidence="2" id="KW-1185">Reference proteome</keyword>
<dbReference type="AlphaFoldDB" id="A0AA40F0S9"/>
<reference evidence="1" key="1">
    <citation type="submission" date="2023-06" db="EMBL/GenBank/DDBJ databases">
        <title>Genome-scale phylogeny and comparative genomics of the fungal order Sordariales.</title>
        <authorList>
            <consortium name="Lawrence Berkeley National Laboratory"/>
            <person name="Hensen N."/>
            <person name="Bonometti L."/>
            <person name="Westerberg I."/>
            <person name="Brannstrom I.O."/>
            <person name="Guillou S."/>
            <person name="Cros-Aarteil S."/>
            <person name="Calhoun S."/>
            <person name="Haridas S."/>
            <person name="Kuo A."/>
            <person name="Mondo S."/>
            <person name="Pangilinan J."/>
            <person name="Riley R."/>
            <person name="LaButti K."/>
            <person name="Andreopoulos B."/>
            <person name="Lipzen A."/>
            <person name="Chen C."/>
            <person name="Yanf M."/>
            <person name="Daum C."/>
            <person name="Ng V."/>
            <person name="Clum A."/>
            <person name="Steindorff A."/>
            <person name="Ohm R."/>
            <person name="Martin F."/>
            <person name="Silar P."/>
            <person name="Natvig D."/>
            <person name="Lalanne C."/>
            <person name="Gautier V."/>
            <person name="Ament-velasquez S.L."/>
            <person name="Kruys A."/>
            <person name="Hutchinson M.I."/>
            <person name="Powell A.J."/>
            <person name="Barry K."/>
            <person name="Miller A.N."/>
            <person name="Grigoriev I.V."/>
            <person name="Debuchy R."/>
            <person name="Gladieux P."/>
            <person name="Thoren M.H."/>
            <person name="Johannesson H."/>
        </authorList>
    </citation>
    <scope>NUCLEOTIDE SEQUENCE</scope>
    <source>
        <strain evidence="1">SMH3187-1</strain>
    </source>
</reference>
<dbReference type="EMBL" id="JAUKUD010000003">
    <property type="protein sequence ID" value="KAK0749088.1"/>
    <property type="molecule type" value="Genomic_DNA"/>
</dbReference>
<dbReference type="Proteomes" id="UP001172155">
    <property type="component" value="Unassembled WGS sequence"/>
</dbReference>
<organism evidence="1 2">
    <name type="scientific">Schizothecium vesticola</name>
    <dbReference type="NCBI Taxonomy" id="314040"/>
    <lineage>
        <taxon>Eukaryota</taxon>
        <taxon>Fungi</taxon>
        <taxon>Dikarya</taxon>
        <taxon>Ascomycota</taxon>
        <taxon>Pezizomycotina</taxon>
        <taxon>Sordariomycetes</taxon>
        <taxon>Sordariomycetidae</taxon>
        <taxon>Sordariales</taxon>
        <taxon>Schizotheciaceae</taxon>
        <taxon>Schizothecium</taxon>
    </lineage>
</organism>
<comment type="caution">
    <text evidence="1">The sequence shown here is derived from an EMBL/GenBank/DDBJ whole genome shotgun (WGS) entry which is preliminary data.</text>
</comment>
<evidence type="ECO:0000313" key="2">
    <source>
        <dbReference type="Proteomes" id="UP001172155"/>
    </source>
</evidence>
<gene>
    <name evidence="1" type="ORF">B0T18DRAFT_97682</name>
</gene>
<evidence type="ECO:0000313" key="1">
    <source>
        <dbReference type="EMBL" id="KAK0749088.1"/>
    </source>
</evidence>
<sequence>MAGKDMFGRRAARWPQVWLGEGMPAPFVCAIAEQSSNGPRHCARTGNWRWFQLRGDQILLLEPGSFIPQAQCPVAVVSASPRGPEWKALEVRPLGGDASGRRCKWLTNGEAAIQRLTCRAWMEKGEFVHRSTRLKGKD</sequence>